<dbReference type="Proteomes" id="UP000502376">
    <property type="component" value="Segment"/>
</dbReference>
<organism evidence="1 2">
    <name type="scientific">Sphingomonas phage Eidolon</name>
    <dbReference type="NCBI Taxonomy" id="2686311"/>
    <lineage>
        <taxon>Viruses</taxon>
        <taxon>Duplodnaviria</taxon>
        <taxon>Heunggongvirae</taxon>
        <taxon>Uroviricota</taxon>
        <taxon>Caudoviricetes</taxon>
        <taxon>Johnpaulvirinae</taxon>
        <taxon>Eidolonvirus</taxon>
        <taxon>Eidolonvirus eidolon</taxon>
    </lineage>
</organism>
<sequence>MTVICKMVDIRAAKLCSNGARGFFQRHGLDWNKFLSEGIAEEELLATGDANARRVVEKARERHG</sequence>
<evidence type="ECO:0000313" key="2">
    <source>
        <dbReference type="Proteomes" id="UP000502376"/>
    </source>
</evidence>
<evidence type="ECO:0000313" key="1">
    <source>
        <dbReference type="EMBL" id="QJD54405.1"/>
    </source>
</evidence>
<reference evidence="1 2" key="1">
    <citation type="submission" date="2019-11" db="EMBL/GenBank/DDBJ databases">
        <authorList>
            <person name="Hylling O."/>
            <person name="Hansen L.H."/>
            <person name="Johansen A."/>
        </authorList>
    </citation>
    <scope>NUCLEOTIDE SEQUENCE [LARGE SCALE GENOMIC DNA]</scope>
</reference>
<name>A0A6M3TCH8_9CAUD</name>
<keyword evidence="2" id="KW-1185">Reference proteome</keyword>
<accession>A0A6M3TCH8</accession>
<dbReference type="KEGG" id="vg:79585536"/>
<proteinExistence type="predicted"/>
<dbReference type="EMBL" id="MN734437">
    <property type="protein sequence ID" value="QJD54405.1"/>
    <property type="molecule type" value="Genomic_DNA"/>
</dbReference>
<protein>
    <submittedName>
        <fullName evidence="1">Uncharacterized protein</fullName>
    </submittedName>
</protein>
<dbReference type="GeneID" id="79585536"/>
<dbReference type="RefSeq" id="YP_010738171.1">
    <property type="nucleotide sequence ID" value="NC_073023.1"/>
</dbReference>